<reference evidence="2" key="1">
    <citation type="submission" date="2020-08" db="EMBL/GenBank/DDBJ databases">
        <title>Genome sequencing and assembly of the red palm weevil Rhynchophorus ferrugineus.</title>
        <authorList>
            <person name="Dias G.B."/>
            <person name="Bergman C.M."/>
            <person name="Manee M."/>
        </authorList>
    </citation>
    <scope>NUCLEOTIDE SEQUENCE</scope>
    <source>
        <strain evidence="2">AA-2017</strain>
        <tissue evidence="2">Whole larva</tissue>
    </source>
</reference>
<gene>
    <name evidence="2" type="ORF">GWI33_019152</name>
</gene>
<dbReference type="AlphaFoldDB" id="A0A834HV16"/>
<dbReference type="EMBL" id="JAACXV010014401">
    <property type="protein sequence ID" value="KAF7267664.1"/>
    <property type="molecule type" value="Genomic_DNA"/>
</dbReference>
<keyword evidence="1" id="KW-1133">Transmembrane helix</keyword>
<feature type="transmembrane region" description="Helical" evidence="1">
    <location>
        <begin position="6"/>
        <end position="27"/>
    </location>
</feature>
<keyword evidence="1" id="KW-0812">Transmembrane</keyword>
<protein>
    <submittedName>
        <fullName evidence="2">Uncharacterized protein</fullName>
    </submittedName>
</protein>
<dbReference type="Proteomes" id="UP000625711">
    <property type="component" value="Unassembled WGS sequence"/>
</dbReference>
<name>A0A834HV16_RHYFE</name>
<keyword evidence="1" id="KW-0472">Membrane</keyword>
<evidence type="ECO:0000313" key="2">
    <source>
        <dbReference type="EMBL" id="KAF7267664.1"/>
    </source>
</evidence>
<evidence type="ECO:0000256" key="1">
    <source>
        <dbReference type="SAM" id="Phobius"/>
    </source>
</evidence>
<comment type="caution">
    <text evidence="2">The sequence shown here is derived from an EMBL/GenBank/DDBJ whole genome shotgun (WGS) entry which is preliminary data.</text>
</comment>
<keyword evidence="3" id="KW-1185">Reference proteome</keyword>
<accession>A0A834HV16</accession>
<sequence length="121" mass="13736">MCQNGSLFFLYSFVSLGILTQFIYLNAVKFSETHHKVSIISKIEAIAELLVLDSPDTKCSESAFIQPSNFEVRSGVYVQSRKPTIPKYIKSFDGRRKKTAVPLSPRYLSIPVSVYRDIRVI</sequence>
<evidence type="ECO:0000313" key="3">
    <source>
        <dbReference type="Proteomes" id="UP000625711"/>
    </source>
</evidence>
<organism evidence="2 3">
    <name type="scientific">Rhynchophorus ferrugineus</name>
    <name type="common">Red palm weevil</name>
    <name type="synonym">Curculio ferrugineus</name>
    <dbReference type="NCBI Taxonomy" id="354439"/>
    <lineage>
        <taxon>Eukaryota</taxon>
        <taxon>Metazoa</taxon>
        <taxon>Ecdysozoa</taxon>
        <taxon>Arthropoda</taxon>
        <taxon>Hexapoda</taxon>
        <taxon>Insecta</taxon>
        <taxon>Pterygota</taxon>
        <taxon>Neoptera</taxon>
        <taxon>Endopterygota</taxon>
        <taxon>Coleoptera</taxon>
        <taxon>Polyphaga</taxon>
        <taxon>Cucujiformia</taxon>
        <taxon>Curculionidae</taxon>
        <taxon>Dryophthorinae</taxon>
        <taxon>Rhynchophorus</taxon>
    </lineage>
</organism>
<proteinExistence type="predicted"/>